<dbReference type="WBParaSite" id="ALUE_0001260701-mRNA-1">
    <property type="protein sequence ID" value="ALUE_0001260701-mRNA-1"/>
    <property type="gene ID" value="ALUE_0001260701"/>
</dbReference>
<evidence type="ECO:0000313" key="2">
    <source>
        <dbReference type="WBParaSite" id="ALUE_0001260701-mRNA-1"/>
    </source>
</evidence>
<name>A0A0M3I6E0_ASCLU</name>
<reference evidence="2" key="1">
    <citation type="submission" date="2017-02" db="UniProtKB">
        <authorList>
            <consortium name="WormBaseParasite"/>
        </authorList>
    </citation>
    <scope>IDENTIFICATION</scope>
</reference>
<proteinExistence type="predicted"/>
<accession>A0A0M3I6E0</accession>
<dbReference type="PANTHER" id="PTHR47331:SF1">
    <property type="entry name" value="GAG-LIKE PROTEIN"/>
    <property type="match status" value="1"/>
</dbReference>
<organism evidence="1 2">
    <name type="scientific">Ascaris lumbricoides</name>
    <name type="common">Giant roundworm</name>
    <dbReference type="NCBI Taxonomy" id="6252"/>
    <lineage>
        <taxon>Eukaryota</taxon>
        <taxon>Metazoa</taxon>
        <taxon>Ecdysozoa</taxon>
        <taxon>Nematoda</taxon>
        <taxon>Chromadorea</taxon>
        <taxon>Rhabditida</taxon>
        <taxon>Spirurina</taxon>
        <taxon>Ascaridomorpha</taxon>
        <taxon>Ascaridoidea</taxon>
        <taxon>Ascarididae</taxon>
        <taxon>Ascaris</taxon>
    </lineage>
</organism>
<keyword evidence="1" id="KW-1185">Reference proteome</keyword>
<dbReference type="PANTHER" id="PTHR47331">
    <property type="entry name" value="PHD-TYPE DOMAIN-CONTAINING PROTEIN"/>
    <property type="match status" value="1"/>
</dbReference>
<protein>
    <submittedName>
        <fullName evidence="2">DUF1758 domain-containing protein</fullName>
    </submittedName>
</protein>
<dbReference type="Proteomes" id="UP000036681">
    <property type="component" value="Unplaced"/>
</dbReference>
<evidence type="ECO:0000313" key="1">
    <source>
        <dbReference type="Proteomes" id="UP000036681"/>
    </source>
</evidence>
<dbReference type="PROSITE" id="PS51257">
    <property type="entry name" value="PROKAR_LIPOPROTEIN"/>
    <property type="match status" value="1"/>
</dbReference>
<sequence>MFNKLNYLFGSLKGAVYATVAGCAVTACIYRVYGKKNEDPSWDIDKLRNYIDKLTARKETIMRATSILTVQRKDCHEDRKPINCNSKETSAFSLTVSNCRGKKEDQAPKSKKRSCAFCGGHHWYKGHSAKDRARRGTCFYCREEHNWALCPKRESKSGSEKGKSISTRGKETVNFDKKVNQLTNRTAAVTQKGREKTTVLLLCKEVNLHNADEPEIEKTVSAFSDAGCQRSFVTEGLCDQLKKEKEKRWKKELNIYSGTRRETIEVRKSEASTVSSKKWEQPQLIIGADYFFDLVEGSQKLKSGFHLVKSKRCASRKWLSNLNTGRAFSSADRALVVATTTVTNEANIDQFWKLETLRIDDPVVSKEDVAALEQFKVIITKLENGHYVVSWPWKSATPEVPYNFGLCVDRLRSTLKRLRRDEEQFKRYDDTFRHPRWNPYLVYTTSGSANAPSPFPQNLQKSSIKLRVVFDSSAKEERGNSLRSELLRGSVMLNNLALILLRFRTSEYVTLSDVERAFLKLRVIFDSSAKEERGNSLKSELLRGSVMLNNLALILLRFRTSEYVTLSDVERAFLKVEI</sequence>
<dbReference type="AlphaFoldDB" id="A0A0M3I6E0"/>